<reference evidence="3 4" key="1">
    <citation type="journal article" date="2019" name="Nat. Med.">
        <title>A library of human gut bacterial isolates paired with longitudinal multiomics data enables mechanistic microbiome research.</title>
        <authorList>
            <person name="Poyet M."/>
            <person name="Groussin M."/>
            <person name="Gibbons S.M."/>
            <person name="Avila-Pacheco J."/>
            <person name="Jiang X."/>
            <person name="Kearney S.M."/>
            <person name="Perrotta A.R."/>
            <person name="Berdy B."/>
            <person name="Zhao S."/>
            <person name="Lieberman T.D."/>
            <person name="Swanson P.K."/>
            <person name="Smith M."/>
            <person name="Roesemann S."/>
            <person name="Alexander J.E."/>
            <person name="Rich S.A."/>
            <person name="Livny J."/>
            <person name="Vlamakis H."/>
            <person name="Clish C."/>
            <person name="Bullock K."/>
            <person name="Deik A."/>
            <person name="Scott J."/>
            <person name="Pierce K.A."/>
            <person name="Xavier R.J."/>
            <person name="Alm E.J."/>
        </authorList>
    </citation>
    <scope>NUCLEOTIDE SEQUENCE [LARGE SCALE GENOMIC DNA]</scope>
    <source>
        <strain evidence="1 3">BIOML-A4</strain>
        <strain evidence="2 4">BIOML-A5</strain>
    </source>
</reference>
<evidence type="ECO:0000313" key="4">
    <source>
        <dbReference type="Proteomes" id="UP000480929"/>
    </source>
</evidence>
<gene>
    <name evidence="2" type="ORF">GKD88_07440</name>
    <name evidence="1" type="ORF">GKE08_08035</name>
</gene>
<organism evidence="1 3">
    <name type="scientific">Holdemania massiliensis</name>
    <dbReference type="NCBI Taxonomy" id="1468449"/>
    <lineage>
        <taxon>Bacteria</taxon>
        <taxon>Bacillati</taxon>
        <taxon>Bacillota</taxon>
        <taxon>Erysipelotrichia</taxon>
        <taxon>Erysipelotrichales</taxon>
        <taxon>Erysipelotrichaceae</taxon>
        <taxon>Holdemania</taxon>
    </lineage>
</organism>
<comment type="caution">
    <text evidence="1">The sequence shown here is derived from an EMBL/GenBank/DDBJ whole genome shotgun (WGS) entry which is preliminary data.</text>
</comment>
<protein>
    <submittedName>
        <fullName evidence="1">Uncharacterized protein</fullName>
    </submittedName>
</protein>
<dbReference type="Proteomes" id="UP000433575">
    <property type="component" value="Unassembled WGS sequence"/>
</dbReference>
<name>A0A6N7S5V6_9FIRM</name>
<dbReference type="AlphaFoldDB" id="A0A6N7S5V6"/>
<dbReference type="Proteomes" id="UP000480929">
    <property type="component" value="Unassembled WGS sequence"/>
</dbReference>
<dbReference type="RefSeq" id="WP_154238593.1">
    <property type="nucleotide sequence ID" value="NZ_WKPI01000010.1"/>
</dbReference>
<accession>A0A6N7S5V6</accession>
<sequence>MSKFEFRNTETLLEIEGKSFTINMGLPETIKSFDQLKGSTMKLLNDINEFQEKGKGDIEKIALTWCESAKKAVNGFLGAGSYEQIFAGRTVNLIHHLDLLSYIISEINQSEKRLY</sequence>
<keyword evidence="4" id="KW-1185">Reference proteome</keyword>
<dbReference type="EMBL" id="WKPJ01000009">
    <property type="protein sequence ID" value="MSA89273.1"/>
    <property type="molecule type" value="Genomic_DNA"/>
</dbReference>
<evidence type="ECO:0000313" key="3">
    <source>
        <dbReference type="Proteomes" id="UP000433575"/>
    </source>
</evidence>
<evidence type="ECO:0000313" key="1">
    <source>
        <dbReference type="EMBL" id="MSA89273.1"/>
    </source>
</evidence>
<proteinExistence type="predicted"/>
<evidence type="ECO:0000313" key="2">
    <source>
        <dbReference type="EMBL" id="MSC32951.1"/>
    </source>
</evidence>
<dbReference type="EMBL" id="WKPI01000010">
    <property type="protein sequence ID" value="MSC32951.1"/>
    <property type="molecule type" value="Genomic_DNA"/>
</dbReference>